<dbReference type="InterPro" id="IPR001565">
    <property type="entry name" value="Synaptotagmin"/>
</dbReference>
<dbReference type="GO" id="GO:0048791">
    <property type="term" value="P:calcium ion-regulated exocytosis of neurotransmitter"/>
    <property type="evidence" value="ECO:0007669"/>
    <property type="project" value="TreeGrafter"/>
</dbReference>
<keyword evidence="1" id="KW-0677">Repeat</keyword>
<evidence type="ECO:0000259" key="4">
    <source>
        <dbReference type="PROSITE" id="PS50004"/>
    </source>
</evidence>
<keyword evidence="3" id="KW-1133">Transmembrane helix</keyword>
<protein>
    <recommendedName>
        <fullName evidence="4">C2 domain-containing protein</fullName>
    </recommendedName>
</protein>
<evidence type="ECO:0000313" key="5">
    <source>
        <dbReference type="EMBL" id="CAL4087951.1"/>
    </source>
</evidence>
<gene>
    <name evidence="5" type="ORF">MNOR_LOCUS13370</name>
</gene>
<dbReference type="GO" id="GO:0000149">
    <property type="term" value="F:SNARE binding"/>
    <property type="evidence" value="ECO:0007669"/>
    <property type="project" value="TreeGrafter"/>
</dbReference>
<dbReference type="GO" id="GO:0001786">
    <property type="term" value="F:phosphatidylserine binding"/>
    <property type="evidence" value="ECO:0007669"/>
    <property type="project" value="TreeGrafter"/>
</dbReference>
<dbReference type="GO" id="GO:0098793">
    <property type="term" value="C:presynapse"/>
    <property type="evidence" value="ECO:0007669"/>
    <property type="project" value="GOC"/>
</dbReference>
<dbReference type="PRINTS" id="PR00399">
    <property type="entry name" value="SYNAPTOTAGMN"/>
</dbReference>
<dbReference type="FunFam" id="2.60.40.150:FF:000181">
    <property type="entry name" value="Synaptotagmin 4"/>
    <property type="match status" value="1"/>
</dbReference>
<reference evidence="5 6" key="1">
    <citation type="submission" date="2024-05" db="EMBL/GenBank/DDBJ databases">
        <authorList>
            <person name="Wallberg A."/>
        </authorList>
    </citation>
    <scope>NUCLEOTIDE SEQUENCE [LARGE SCALE GENOMIC DNA]</scope>
</reference>
<evidence type="ECO:0000256" key="3">
    <source>
        <dbReference type="SAM" id="Phobius"/>
    </source>
</evidence>
<evidence type="ECO:0000256" key="1">
    <source>
        <dbReference type="ARBA" id="ARBA00022737"/>
    </source>
</evidence>
<feature type="compositionally biased region" description="Low complexity" evidence="2">
    <location>
        <begin position="119"/>
        <end position="157"/>
    </location>
</feature>
<dbReference type="GO" id="GO:0070382">
    <property type="term" value="C:exocytic vesicle"/>
    <property type="evidence" value="ECO:0007669"/>
    <property type="project" value="TreeGrafter"/>
</dbReference>
<accession>A0AAV2QIC1</accession>
<dbReference type="InterPro" id="IPR035892">
    <property type="entry name" value="C2_domain_sf"/>
</dbReference>
<sequence>MWDSKVYILSDVGLKGVHSVHITRLSSSGWVGVSVGLAGLMLLVGTASWICYRRRGNHKKLQERPVTLRRPTAVKNPTPTSHYLKKSPSPTGAKTPPEWEKWHPLLPTLKSFTFESLIGKSPTGSKSPSGGRSPSGAPPSGSGGLSPSSCTPGGLSPAHQGRKCPESSDSVSYENEQDKPSTPSKEELELNERNLCKDGTVDQTNRLGKLHFKLRYNFDKCALVVSIVKCTDLPAKDPALTSSDPYVKLQLLPEKQHKVKTRVLRKTTNPVYDEDFTFYGINYSQLQNITLHFVVLSFDRYSRDDIIGEVVSPLTQLDLANTEASISLVREINPRSLKIRSQGRGELLVSLCHQPAANRLTVVVLKARNLPKMDITGLSDPYVKIYLLFNGQRVAKKKTHVKKRTLNPVFNESFVFDLPPGVEGLDNISLEFLLLDWDRVTKNEVIGRLELGGSRASSIGGSAQHHWSEVVTSPRRQIAEWHKLRE</sequence>
<keyword evidence="3" id="KW-0812">Transmembrane</keyword>
<dbReference type="EMBL" id="CAXKWB010007624">
    <property type="protein sequence ID" value="CAL4087951.1"/>
    <property type="molecule type" value="Genomic_DNA"/>
</dbReference>
<keyword evidence="3" id="KW-0472">Membrane</keyword>
<dbReference type="GO" id="GO:0030276">
    <property type="term" value="F:clathrin binding"/>
    <property type="evidence" value="ECO:0007669"/>
    <property type="project" value="TreeGrafter"/>
</dbReference>
<feature type="compositionally biased region" description="Basic and acidic residues" evidence="2">
    <location>
        <begin position="176"/>
        <end position="191"/>
    </location>
</feature>
<dbReference type="CDD" id="cd08404">
    <property type="entry name" value="C2B_Synaptotagmin-4"/>
    <property type="match status" value="1"/>
</dbReference>
<feature type="domain" description="C2" evidence="4">
    <location>
        <begin position="206"/>
        <end position="328"/>
    </location>
</feature>
<organism evidence="5 6">
    <name type="scientific">Meganyctiphanes norvegica</name>
    <name type="common">Northern krill</name>
    <name type="synonym">Thysanopoda norvegica</name>
    <dbReference type="NCBI Taxonomy" id="48144"/>
    <lineage>
        <taxon>Eukaryota</taxon>
        <taxon>Metazoa</taxon>
        <taxon>Ecdysozoa</taxon>
        <taxon>Arthropoda</taxon>
        <taxon>Crustacea</taxon>
        <taxon>Multicrustacea</taxon>
        <taxon>Malacostraca</taxon>
        <taxon>Eumalacostraca</taxon>
        <taxon>Eucarida</taxon>
        <taxon>Euphausiacea</taxon>
        <taxon>Euphausiidae</taxon>
        <taxon>Meganyctiphanes</taxon>
    </lineage>
</organism>
<dbReference type="CDD" id="cd08388">
    <property type="entry name" value="C2A_Synaptotagmin-4-11"/>
    <property type="match status" value="1"/>
</dbReference>
<dbReference type="PANTHER" id="PTHR10024">
    <property type="entry name" value="SYNAPTOTAGMIN"/>
    <property type="match status" value="1"/>
</dbReference>
<dbReference type="InterPro" id="IPR000008">
    <property type="entry name" value="C2_dom"/>
</dbReference>
<feature type="non-terminal residue" evidence="5">
    <location>
        <position position="486"/>
    </location>
</feature>
<dbReference type="AlphaFoldDB" id="A0AAV2QIC1"/>
<dbReference type="Pfam" id="PF00168">
    <property type="entry name" value="C2"/>
    <property type="match status" value="2"/>
</dbReference>
<dbReference type="SUPFAM" id="SSF49562">
    <property type="entry name" value="C2 domain (Calcium/lipid-binding domain, CaLB)"/>
    <property type="match status" value="2"/>
</dbReference>
<comment type="caution">
    <text evidence="5">The sequence shown here is derived from an EMBL/GenBank/DDBJ whole genome shotgun (WGS) entry which is preliminary data.</text>
</comment>
<evidence type="ECO:0000256" key="2">
    <source>
        <dbReference type="SAM" id="MobiDB-lite"/>
    </source>
</evidence>
<dbReference type="PRINTS" id="PR00360">
    <property type="entry name" value="C2DOMAIN"/>
</dbReference>
<dbReference type="FunFam" id="2.60.40.150:FF:000039">
    <property type="entry name" value="Synaptotagmin 11"/>
    <property type="match status" value="1"/>
</dbReference>
<proteinExistence type="predicted"/>
<dbReference type="Gene3D" id="2.60.40.150">
    <property type="entry name" value="C2 domain"/>
    <property type="match status" value="2"/>
</dbReference>
<dbReference type="GO" id="GO:0005886">
    <property type="term" value="C:plasma membrane"/>
    <property type="evidence" value="ECO:0007669"/>
    <property type="project" value="TreeGrafter"/>
</dbReference>
<dbReference type="PANTHER" id="PTHR10024:SF369">
    <property type="entry name" value="FI18813P1"/>
    <property type="match status" value="1"/>
</dbReference>
<dbReference type="GO" id="GO:0005509">
    <property type="term" value="F:calcium ion binding"/>
    <property type="evidence" value="ECO:0007669"/>
    <property type="project" value="TreeGrafter"/>
</dbReference>
<dbReference type="PROSITE" id="PS50004">
    <property type="entry name" value="C2"/>
    <property type="match status" value="2"/>
</dbReference>
<dbReference type="GO" id="GO:0030424">
    <property type="term" value="C:axon"/>
    <property type="evidence" value="ECO:0007669"/>
    <property type="project" value="TreeGrafter"/>
</dbReference>
<keyword evidence="6" id="KW-1185">Reference proteome</keyword>
<name>A0AAV2QIC1_MEGNR</name>
<feature type="region of interest" description="Disordered" evidence="2">
    <location>
        <begin position="62"/>
        <end position="101"/>
    </location>
</feature>
<dbReference type="SMART" id="SM00239">
    <property type="entry name" value="C2"/>
    <property type="match status" value="2"/>
</dbReference>
<dbReference type="GO" id="GO:0006906">
    <property type="term" value="P:vesicle fusion"/>
    <property type="evidence" value="ECO:0007669"/>
    <property type="project" value="TreeGrafter"/>
</dbReference>
<feature type="region of interest" description="Disordered" evidence="2">
    <location>
        <begin position="118"/>
        <end position="191"/>
    </location>
</feature>
<evidence type="ECO:0000313" key="6">
    <source>
        <dbReference type="Proteomes" id="UP001497623"/>
    </source>
</evidence>
<feature type="transmembrane region" description="Helical" evidence="3">
    <location>
        <begin position="30"/>
        <end position="52"/>
    </location>
</feature>
<dbReference type="GO" id="GO:0005544">
    <property type="term" value="F:calcium-dependent phospholipid binding"/>
    <property type="evidence" value="ECO:0007669"/>
    <property type="project" value="TreeGrafter"/>
</dbReference>
<dbReference type="Proteomes" id="UP001497623">
    <property type="component" value="Unassembled WGS sequence"/>
</dbReference>
<feature type="domain" description="C2" evidence="4">
    <location>
        <begin position="343"/>
        <end position="482"/>
    </location>
</feature>